<dbReference type="EMBL" id="JBBPBK010000001">
    <property type="protein sequence ID" value="KAK9292056.1"/>
    <property type="molecule type" value="Genomic_DNA"/>
</dbReference>
<dbReference type="InterPro" id="IPR037491">
    <property type="entry name" value="LTI78/LTI65"/>
</dbReference>
<comment type="caution">
    <text evidence="5">The sequence shown here is derived from an EMBL/GenBank/DDBJ whole genome shotgun (WGS) entry which is preliminary data.</text>
</comment>
<name>A0AAP0S7B7_LIQFO</name>
<feature type="compositionally biased region" description="Basic residues" evidence="1">
    <location>
        <begin position="33"/>
        <end position="48"/>
    </location>
</feature>
<feature type="compositionally biased region" description="Basic and acidic residues" evidence="1">
    <location>
        <begin position="146"/>
        <end position="163"/>
    </location>
</feature>
<feature type="compositionally biased region" description="Basic and acidic residues" evidence="1">
    <location>
        <begin position="49"/>
        <end position="72"/>
    </location>
</feature>
<feature type="compositionally biased region" description="Basic and acidic residues" evidence="1">
    <location>
        <begin position="421"/>
        <end position="465"/>
    </location>
</feature>
<feature type="region of interest" description="Disordered" evidence="1">
    <location>
        <begin position="319"/>
        <end position="344"/>
    </location>
</feature>
<dbReference type="InterPro" id="IPR057058">
    <property type="entry name" value="LTI65_LTI78_NYQTKV"/>
</dbReference>
<dbReference type="Pfam" id="PF23403">
    <property type="entry name" value="LTI65_LTI78_N"/>
    <property type="match status" value="1"/>
</dbReference>
<feature type="domain" description="LTI65/LTI78 N-terminal" evidence="4">
    <location>
        <begin position="31"/>
        <end position="101"/>
    </location>
</feature>
<feature type="domain" description="LTI65/LTI78 NYQTKV repeat" evidence="3">
    <location>
        <begin position="169"/>
        <end position="226"/>
    </location>
</feature>
<feature type="compositionally biased region" description="Gly residues" evidence="1">
    <location>
        <begin position="375"/>
        <end position="388"/>
    </location>
</feature>
<feature type="region of interest" description="Disordered" evidence="1">
    <location>
        <begin position="1"/>
        <end position="294"/>
    </location>
</feature>
<dbReference type="PANTHER" id="PTHR33836:SF1">
    <property type="entry name" value="LOW-TEMPERATURE-INDUCED 65 KDA PROTEIN-RELATED"/>
    <property type="match status" value="1"/>
</dbReference>
<dbReference type="GO" id="GO:0009737">
    <property type="term" value="P:response to abscisic acid"/>
    <property type="evidence" value="ECO:0007669"/>
    <property type="project" value="InterPro"/>
</dbReference>
<feature type="region of interest" description="Disordered" evidence="1">
    <location>
        <begin position="421"/>
        <end position="534"/>
    </location>
</feature>
<evidence type="ECO:0008006" key="7">
    <source>
        <dbReference type="Google" id="ProtNLM"/>
    </source>
</evidence>
<evidence type="ECO:0000313" key="6">
    <source>
        <dbReference type="Proteomes" id="UP001415857"/>
    </source>
</evidence>
<accession>A0AAP0S7B7</accession>
<proteinExistence type="predicted"/>
<evidence type="ECO:0000259" key="3">
    <source>
        <dbReference type="Pfam" id="PF23402"/>
    </source>
</evidence>
<dbReference type="GO" id="GO:0006950">
    <property type="term" value="P:response to stress"/>
    <property type="evidence" value="ECO:0007669"/>
    <property type="project" value="TreeGrafter"/>
</dbReference>
<feature type="compositionally biased region" description="Polar residues" evidence="1">
    <location>
        <begin position="488"/>
        <end position="500"/>
    </location>
</feature>
<protein>
    <recommendedName>
        <fullName evidence="7">Low-temperature-induced 65 kDa protein</fullName>
    </recommendedName>
</protein>
<organism evidence="5 6">
    <name type="scientific">Liquidambar formosana</name>
    <name type="common">Formosan gum</name>
    <dbReference type="NCBI Taxonomy" id="63359"/>
    <lineage>
        <taxon>Eukaryota</taxon>
        <taxon>Viridiplantae</taxon>
        <taxon>Streptophyta</taxon>
        <taxon>Embryophyta</taxon>
        <taxon>Tracheophyta</taxon>
        <taxon>Spermatophyta</taxon>
        <taxon>Magnoliopsida</taxon>
        <taxon>eudicotyledons</taxon>
        <taxon>Gunneridae</taxon>
        <taxon>Pentapetalae</taxon>
        <taxon>Saxifragales</taxon>
        <taxon>Altingiaceae</taxon>
        <taxon>Liquidambar</taxon>
    </lineage>
</organism>
<evidence type="ECO:0000259" key="4">
    <source>
        <dbReference type="Pfam" id="PF23403"/>
    </source>
</evidence>
<evidence type="ECO:0000256" key="1">
    <source>
        <dbReference type="SAM" id="MobiDB-lite"/>
    </source>
</evidence>
<dbReference type="AlphaFoldDB" id="A0AAP0S7B7"/>
<feature type="compositionally biased region" description="Basic and acidic residues" evidence="1">
    <location>
        <begin position="267"/>
        <end position="280"/>
    </location>
</feature>
<feature type="compositionally biased region" description="Polar residues" evidence="1">
    <location>
        <begin position="281"/>
        <end position="294"/>
    </location>
</feature>
<dbReference type="InterPro" id="IPR056605">
    <property type="entry name" value="LTI65_LTI78_N"/>
</dbReference>
<gene>
    <name evidence="5" type="ORF">L1049_020010</name>
</gene>
<keyword evidence="6" id="KW-1185">Reference proteome</keyword>
<dbReference type="Pfam" id="PF23402">
    <property type="entry name" value="LTI65_LTI78_NYQTKV"/>
    <property type="match status" value="1"/>
</dbReference>
<dbReference type="Pfam" id="PF07918">
    <property type="entry name" value="CAP160"/>
    <property type="match status" value="1"/>
</dbReference>
<dbReference type="InterPro" id="IPR057059">
    <property type="entry name" value="LTI65/LTI78_PGEED"/>
</dbReference>
<dbReference type="Pfam" id="PF23399">
    <property type="entry name" value="LTI65_PGEED"/>
    <property type="match status" value="1"/>
</dbReference>
<feature type="domain" description="LTI65/LTI78 PGEED repeat" evidence="2">
    <location>
        <begin position="391"/>
        <end position="421"/>
    </location>
</feature>
<reference evidence="5 6" key="1">
    <citation type="journal article" date="2024" name="Plant J.">
        <title>Genome sequences and population genomics reveal climatic adaptation and genomic divergence between two closely related sweetgum species.</title>
        <authorList>
            <person name="Xu W.Q."/>
            <person name="Ren C.Q."/>
            <person name="Zhang X.Y."/>
            <person name="Comes H.P."/>
            <person name="Liu X.H."/>
            <person name="Li Y.G."/>
            <person name="Kettle C.J."/>
            <person name="Jalonen R."/>
            <person name="Gaisberger H."/>
            <person name="Ma Y.Z."/>
            <person name="Qiu Y.X."/>
        </authorList>
    </citation>
    <scope>NUCLEOTIDE SEQUENCE [LARGE SCALE GENOMIC DNA]</scope>
    <source>
        <strain evidence="5">Hangzhou</strain>
    </source>
</reference>
<feature type="compositionally biased region" description="Basic and acidic residues" evidence="1">
    <location>
        <begin position="174"/>
        <end position="188"/>
    </location>
</feature>
<sequence length="534" mass="57240">MDSHIANPHGQNDEEDPHTGVHSVVEGEDEHHHEKKSVLKKVKAKAKKIKDTLTKHGHGHGDDHDEHGHDHDFDEEDDEDEEMVEDPEVHGAPIYDSAAIRGPGPGQEENLGQHRVHLVRSSVLEEAPHAPVNTPASFSPGISETRVNDRTKNFDHGQEENQGQHRGYLGRSTVLKEDPHAPKDRPEAHTPANYQTKVTDPTGAGGKEAGITPILRSFGKMSVYDEPEPKTKHILPTGSHDQFSPEFARPTKIKSPEDPQPITENLDATKPKDQPHDGNKTETPSSQSSYTEKLSSATSVIADKAISAKNVVASKLGYGGAPEMHEGGDNAAKSSQGGEQGRTIAATVTEKLSPVYDKVAEAGSTVMSKMHRTGTGTGKGTGTEGGVKGPDKGVSVKEFFVEKLRPGDEDRALSEVISDVLRKRKEEDEAKKESRPMGKVTESERVAKRLGTGDENSRQRVDPGDVRVCGNVSPGTGVVDRLKGAVSSWLSKGGESQTSQASLGSSYAGAEGGGGEVGHGNDVVGERRLQESSD</sequence>
<evidence type="ECO:0000313" key="5">
    <source>
        <dbReference type="EMBL" id="KAK9292056.1"/>
    </source>
</evidence>
<feature type="compositionally biased region" description="Acidic residues" evidence="1">
    <location>
        <begin position="73"/>
        <end position="86"/>
    </location>
</feature>
<dbReference type="InterPro" id="IPR012418">
    <property type="entry name" value="CAP160"/>
</dbReference>
<dbReference type="PANTHER" id="PTHR33836">
    <property type="entry name" value="LOW-TEMPERATURE-INDUCED 65 KDA PROTEIN-RELATED"/>
    <property type="match status" value="1"/>
</dbReference>
<evidence type="ECO:0000259" key="2">
    <source>
        <dbReference type="Pfam" id="PF23399"/>
    </source>
</evidence>
<feature type="region of interest" description="Disordered" evidence="1">
    <location>
        <begin position="366"/>
        <end position="392"/>
    </location>
</feature>
<dbReference type="Proteomes" id="UP001415857">
    <property type="component" value="Unassembled WGS sequence"/>
</dbReference>
<feature type="compositionally biased region" description="Basic and acidic residues" evidence="1">
    <location>
        <begin position="524"/>
        <end position="534"/>
    </location>
</feature>